<evidence type="ECO:0000313" key="4">
    <source>
        <dbReference type="Proteomes" id="UP000283090"/>
    </source>
</evidence>
<dbReference type="Proteomes" id="UP000283090">
    <property type="component" value="Unassembled WGS sequence"/>
</dbReference>
<gene>
    <name evidence="3" type="ORF">DFL_009436</name>
</gene>
<keyword evidence="1" id="KW-0812">Transmembrane</keyword>
<organism evidence="3 4">
    <name type="scientific">Arthrobotrys flagrans</name>
    <name type="common">Nematode-trapping fungus</name>
    <name type="synonym">Trichothecium flagrans</name>
    <dbReference type="NCBI Taxonomy" id="97331"/>
    <lineage>
        <taxon>Eukaryota</taxon>
        <taxon>Fungi</taxon>
        <taxon>Dikarya</taxon>
        <taxon>Ascomycota</taxon>
        <taxon>Pezizomycotina</taxon>
        <taxon>Orbiliomycetes</taxon>
        <taxon>Orbiliales</taxon>
        <taxon>Orbiliaceae</taxon>
        <taxon>Arthrobotrys</taxon>
    </lineage>
</organism>
<accession>A0A436ZRM6</accession>
<protein>
    <recommendedName>
        <fullName evidence="2">DUF7704 domain-containing protein</fullName>
    </recommendedName>
</protein>
<evidence type="ECO:0000259" key="2">
    <source>
        <dbReference type="Pfam" id="PF24803"/>
    </source>
</evidence>
<reference evidence="3 4" key="1">
    <citation type="submission" date="2019-01" db="EMBL/GenBank/DDBJ databases">
        <title>Intercellular communication is required for trap formation in the nematode-trapping fungus Duddingtonia flagrans.</title>
        <authorList>
            <person name="Youssar L."/>
            <person name="Wernet V."/>
            <person name="Hensel N."/>
            <person name="Hildebrandt H.-G."/>
            <person name="Fischer R."/>
        </authorList>
    </citation>
    <scope>NUCLEOTIDE SEQUENCE [LARGE SCALE GENOMIC DNA]</scope>
    <source>
        <strain evidence="3 4">CBS H-5679</strain>
    </source>
</reference>
<feature type="transmembrane region" description="Helical" evidence="1">
    <location>
        <begin position="12"/>
        <end position="31"/>
    </location>
</feature>
<keyword evidence="1" id="KW-1133">Transmembrane helix</keyword>
<keyword evidence="4" id="KW-1185">Reference proteome</keyword>
<dbReference type="Pfam" id="PF24803">
    <property type="entry name" value="DUF7704"/>
    <property type="match status" value="1"/>
</dbReference>
<dbReference type="AlphaFoldDB" id="A0A436ZRM6"/>
<sequence length="171" mass="19510">MTTRRKGQYGLIYRLLFFYLEPIFSLGGSYLTHFNLQKYFSIVIPGNTDPILTNTQLLSTNLASSYLHFTIVEAVLLRTTNDIKVWRAAIFAMLVNDLIHFYGLYVAREKEGLGFMWDFGRREDWETFGPSYFPLVLRLCFLAGWDGWKGEEGGIVIGDKRGCEGGAVSLL</sequence>
<dbReference type="PANTHER" id="PTHR37019">
    <property type="entry name" value="CHROMOSOME 1, WHOLE GENOME SHOTGUN SEQUENCE"/>
    <property type="match status" value="1"/>
</dbReference>
<dbReference type="EMBL" id="SAEB01000012">
    <property type="protein sequence ID" value="RVD81578.1"/>
    <property type="molecule type" value="Genomic_DNA"/>
</dbReference>
<feature type="transmembrane region" description="Helical" evidence="1">
    <location>
        <begin position="85"/>
        <end position="107"/>
    </location>
</feature>
<keyword evidence="1" id="KW-0472">Membrane</keyword>
<evidence type="ECO:0000313" key="3">
    <source>
        <dbReference type="EMBL" id="RVD81578.1"/>
    </source>
</evidence>
<dbReference type="GeneID" id="93591747"/>
<dbReference type="InterPro" id="IPR056121">
    <property type="entry name" value="DUF7704"/>
</dbReference>
<name>A0A436ZRM6_ARTFL</name>
<proteinExistence type="predicted"/>
<dbReference type="OrthoDB" id="3587182at2759"/>
<dbReference type="VEuPathDB" id="FungiDB:DFL_009436"/>
<feature type="domain" description="DUF7704" evidence="2">
    <location>
        <begin position="11"/>
        <end position="145"/>
    </location>
</feature>
<evidence type="ECO:0000256" key="1">
    <source>
        <dbReference type="SAM" id="Phobius"/>
    </source>
</evidence>
<dbReference type="PANTHER" id="PTHR37019:SF1">
    <property type="entry name" value="EXPERA DOMAIN-CONTAINING PROTEIN"/>
    <property type="match status" value="1"/>
</dbReference>
<comment type="caution">
    <text evidence="3">The sequence shown here is derived from an EMBL/GenBank/DDBJ whole genome shotgun (WGS) entry which is preliminary data.</text>
</comment>
<dbReference type="RefSeq" id="XP_067487122.1">
    <property type="nucleotide sequence ID" value="XM_067639321.1"/>
</dbReference>